<dbReference type="RefSeq" id="WP_085253887.1">
    <property type="nucleotide sequence ID" value="NZ_AP022573.1"/>
</dbReference>
<accession>A0AAJ3NUG0</accession>
<keyword evidence="3" id="KW-1185">Reference proteome</keyword>
<gene>
    <name evidence="2" type="ORF">AWC23_03920</name>
</gene>
<sequence>MVRHEGGRWDVGSEGNAVYVERISENDEELFDDLLSPEEARGLAGLLTKYADKAENFDDEDEDEDEDDEDDDEDDEDDDDEEGDSGKSSK</sequence>
<dbReference type="EMBL" id="LQPR01000005">
    <property type="protein sequence ID" value="ORW74916.1"/>
    <property type="molecule type" value="Genomic_DNA"/>
</dbReference>
<reference evidence="2 3" key="1">
    <citation type="submission" date="2016-01" db="EMBL/GenBank/DDBJ databases">
        <title>The new phylogeny of the genus Mycobacterium.</title>
        <authorList>
            <person name="Tarcisio F."/>
            <person name="Conor M."/>
            <person name="Antonella G."/>
            <person name="Elisabetta G."/>
            <person name="Giulia F.S."/>
            <person name="Sara T."/>
            <person name="Anna F."/>
            <person name="Clotilde B."/>
            <person name="Roberto B."/>
            <person name="Veronica D.S."/>
            <person name="Fabio R."/>
            <person name="Monica P."/>
            <person name="Olivier J."/>
            <person name="Enrico T."/>
            <person name="Nicola S."/>
        </authorList>
    </citation>
    <scope>NUCLEOTIDE SEQUENCE [LARGE SCALE GENOMIC DNA]</scope>
    <source>
        <strain evidence="2 3">DSM 44616</strain>
    </source>
</reference>
<evidence type="ECO:0000256" key="1">
    <source>
        <dbReference type="SAM" id="MobiDB-lite"/>
    </source>
</evidence>
<dbReference type="AlphaFoldDB" id="A0AAJ3NUG0"/>
<evidence type="ECO:0000313" key="2">
    <source>
        <dbReference type="EMBL" id="ORW74916.1"/>
    </source>
</evidence>
<name>A0AAJ3NUG0_9MYCO</name>
<evidence type="ECO:0000313" key="3">
    <source>
        <dbReference type="Proteomes" id="UP000193387"/>
    </source>
</evidence>
<organism evidence="2 3">
    <name type="scientific">Mycobacterium saskatchewanense</name>
    <dbReference type="NCBI Taxonomy" id="220927"/>
    <lineage>
        <taxon>Bacteria</taxon>
        <taxon>Bacillati</taxon>
        <taxon>Actinomycetota</taxon>
        <taxon>Actinomycetes</taxon>
        <taxon>Mycobacteriales</taxon>
        <taxon>Mycobacteriaceae</taxon>
        <taxon>Mycobacterium</taxon>
        <taxon>Mycobacterium simiae complex</taxon>
    </lineage>
</organism>
<proteinExistence type="predicted"/>
<feature type="compositionally biased region" description="Acidic residues" evidence="1">
    <location>
        <begin position="57"/>
        <end position="83"/>
    </location>
</feature>
<comment type="caution">
    <text evidence="2">The sequence shown here is derived from an EMBL/GenBank/DDBJ whole genome shotgun (WGS) entry which is preliminary data.</text>
</comment>
<feature type="region of interest" description="Disordered" evidence="1">
    <location>
        <begin position="50"/>
        <end position="90"/>
    </location>
</feature>
<dbReference type="Proteomes" id="UP000193387">
    <property type="component" value="Unassembled WGS sequence"/>
</dbReference>
<protein>
    <submittedName>
        <fullName evidence="2">Uncharacterized protein</fullName>
    </submittedName>
</protein>